<evidence type="ECO:0000313" key="3">
    <source>
        <dbReference type="EMBL" id="GAG02055.1"/>
    </source>
</evidence>
<name>X0U940_9ZZZZ</name>
<evidence type="ECO:0000256" key="1">
    <source>
        <dbReference type="ARBA" id="ARBA00006484"/>
    </source>
</evidence>
<dbReference type="Gene3D" id="3.40.50.720">
    <property type="entry name" value="NAD(P)-binding Rossmann-like Domain"/>
    <property type="match status" value="1"/>
</dbReference>
<dbReference type="EMBL" id="BARS01025253">
    <property type="protein sequence ID" value="GAG02055.1"/>
    <property type="molecule type" value="Genomic_DNA"/>
</dbReference>
<gene>
    <name evidence="3" type="ORF">S01H1_39938</name>
</gene>
<keyword evidence="2" id="KW-0560">Oxidoreductase</keyword>
<dbReference type="GO" id="GO:0016614">
    <property type="term" value="F:oxidoreductase activity, acting on CH-OH group of donors"/>
    <property type="evidence" value="ECO:0007669"/>
    <property type="project" value="UniProtKB-ARBA"/>
</dbReference>
<comment type="similarity">
    <text evidence="1">Belongs to the short-chain dehydrogenases/reductases (SDR) family.</text>
</comment>
<comment type="caution">
    <text evidence="3">The sequence shown here is derived from an EMBL/GenBank/DDBJ whole genome shotgun (WGS) entry which is preliminary data.</text>
</comment>
<dbReference type="SUPFAM" id="SSF51735">
    <property type="entry name" value="NAD(P)-binding Rossmann-fold domains"/>
    <property type="match status" value="1"/>
</dbReference>
<dbReference type="PANTHER" id="PTHR48107">
    <property type="entry name" value="NADPH-DEPENDENT ALDEHYDE REDUCTASE-LIKE PROTEIN, CHLOROPLASTIC-RELATED"/>
    <property type="match status" value="1"/>
</dbReference>
<evidence type="ECO:0008006" key="4">
    <source>
        <dbReference type="Google" id="ProtNLM"/>
    </source>
</evidence>
<dbReference type="InterPro" id="IPR002347">
    <property type="entry name" value="SDR_fam"/>
</dbReference>
<organism evidence="3">
    <name type="scientific">marine sediment metagenome</name>
    <dbReference type="NCBI Taxonomy" id="412755"/>
    <lineage>
        <taxon>unclassified sequences</taxon>
        <taxon>metagenomes</taxon>
        <taxon>ecological metagenomes</taxon>
    </lineage>
</organism>
<dbReference type="Pfam" id="PF00106">
    <property type="entry name" value="adh_short"/>
    <property type="match status" value="1"/>
</dbReference>
<sequence length="109" mass="11567">MEEQVTRFGGIMRLQYKKAIVTGGGRGIGRAVALAFAREGADVVINYRSNDAAAKEVVDEIRMLGRKAVALKADVGSYQDARSMVDQAVQELGGVDILVNNAGRANSGL</sequence>
<dbReference type="InterPro" id="IPR036291">
    <property type="entry name" value="NAD(P)-bd_dom_sf"/>
</dbReference>
<dbReference type="AlphaFoldDB" id="X0U940"/>
<reference evidence="3" key="1">
    <citation type="journal article" date="2014" name="Front. Microbiol.">
        <title>High frequency of phylogenetically diverse reductive dehalogenase-homologous genes in deep subseafloor sedimentary metagenomes.</title>
        <authorList>
            <person name="Kawai M."/>
            <person name="Futagami T."/>
            <person name="Toyoda A."/>
            <person name="Takaki Y."/>
            <person name="Nishi S."/>
            <person name="Hori S."/>
            <person name="Arai W."/>
            <person name="Tsubouchi T."/>
            <person name="Morono Y."/>
            <person name="Uchiyama I."/>
            <person name="Ito T."/>
            <person name="Fujiyama A."/>
            <person name="Inagaki F."/>
            <person name="Takami H."/>
        </authorList>
    </citation>
    <scope>NUCLEOTIDE SEQUENCE</scope>
    <source>
        <strain evidence="3">Expedition CK06-06</strain>
    </source>
</reference>
<accession>X0U940</accession>
<feature type="non-terminal residue" evidence="3">
    <location>
        <position position="109"/>
    </location>
</feature>
<dbReference type="PRINTS" id="PR00081">
    <property type="entry name" value="GDHRDH"/>
</dbReference>
<protein>
    <recommendedName>
        <fullName evidence="4">SDR family NAD(P)-dependent oxidoreductase</fullName>
    </recommendedName>
</protein>
<evidence type="ECO:0000256" key="2">
    <source>
        <dbReference type="ARBA" id="ARBA00023002"/>
    </source>
</evidence>
<proteinExistence type="inferred from homology"/>